<dbReference type="EMBL" id="MCFG01000399">
    <property type="protein sequence ID" value="ORX71735.1"/>
    <property type="molecule type" value="Genomic_DNA"/>
</dbReference>
<sequence>MNNFYNPNIKAQTAFNPEPDINAADTTSDNTTGSDTTTSKNIGGNNSGSNSSGNISNNTKNNSTKTIDDDKNGDISTKPDDKTNVGGGECTSNANSLGLIVFVKPIKKSIIVINSNFTIRWRYETKGGFEYNLPQNSITIKLFYEDDSNLNSGDTSQWKNHVYEKTIPIKDVELGPVTNNGHQTYQYNWFVLPTQDTGFRKPLTPSEKYKLRIYGDGKDIHTNKDNFPCYNDGDFQAGTTLSFYIVDNKNINRIGYNKSPKIEIPDDARMNTNMSLILTIFITIILILFNN</sequence>
<dbReference type="Proteomes" id="UP000193944">
    <property type="component" value="Unassembled WGS sequence"/>
</dbReference>
<accession>A0A1Y1WEB5</accession>
<dbReference type="STRING" id="1754192.A0A1Y1WEB5"/>
<reference evidence="3 4" key="2">
    <citation type="submission" date="2016-08" db="EMBL/GenBank/DDBJ databases">
        <title>Pervasive Adenine N6-methylation of Active Genes in Fungi.</title>
        <authorList>
            <consortium name="DOE Joint Genome Institute"/>
            <person name="Mondo S.J."/>
            <person name="Dannebaum R.O."/>
            <person name="Kuo R.C."/>
            <person name="Labutti K."/>
            <person name="Haridas S."/>
            <person name="Kuo A."/>
            <person name="Salamov A."/>
            <person name="Ahrendt S.R."/>
            <person name="Lipzen A."/>
            <person name="Sullivan W."/>
            <person name="Andreopoulos W.B."/>
            <person name="Clum A."/>
            <person name="Lindquist E."/>
            <person name="Daum C."/>
            <person name="Ramamoorthy G.K."/>
            <person name="Gryganskyi A."/>
            <person name="Culley D."/>
            <person name="Magnuson J.K."/>
            <person name="James T.Y."/>
            <person name="O'Malley M.A."/>
            <person name="Stajich J.E."/>
            <person name="Spatafora J.W."/>
            <person name="Visel A."/>
            <person name="Grigoriev I.V."/>
        </authorList>
    </citation>
    <scope>NUCLEOTIDE SEQUENCE [LARGE SCALE GENOMIC DNA]</scope>
    <source>
        <strain evidence="3 4">S4</strain>
    </source>
</reference>
<feature type="compositionally biased region" description="Low complexity" evidence="1">
    <location>
        <begin position="25"/>
        <end position="65"/>
    </location>
</feature>
<keyword evidence="2" id="KW-0812">Transmembrane</keyword>
<comment type="caution">
    <text evidence="3">The sequence shown here is derived from an EMBL/GenBank/DDBJ whole genome shotgun (WGS) entry which is preliminary data.</text>
</comment>
<reference evidence="3 4" key="1">
    <citation type="submission" date="2016-08" db="EMBL/GenBank/DDBJ databases">
        <title>A Parts List for Fungal Cellulosomes Revealed by Comparative Genomics.</title>
        <authorList>
            <consortium name="DOE Joint Genome Institute"/>
            <person name="Haitjema C.H."/>
            <person name="Gilmore S.P."/>
            <person name="Henske J.K."/>
            <person name="Solomon K.V."/>
            <person name="De Groot R."/>
            <person name="Kuo A."/>
            <person name="Mondo S.J."/>
            <person name="Salamov A.A."/>
            <person name="Labutti K."/>
            <person name="Zhao Z."/>
            <person name="Chiniquy J."/>
            <person name="Barry K."/>
            <person name="Brewer H.M."/>
            <person name="Purvine S.O."/>
            <person name="Wright A.T."/>
            <person name="Boxma B."/>
            <person name="Van Alen T."/>
            <person name="Hackstein J.H."/>
            <person name="Baker S.E."/>
            <person name="Grigoriev I.V."/>
            <person name="O'Malley M.A."/>
        </authorList>
    </citation>
    <scope>NUCLEOTIDE SEQUENCE [LARGE SCALE GENOMIC DNA]</scope>
    <source>
        <strain evidence="3 4">S4</strain>
    </source>
</reference>
<dbReference type="OrthoDB" id="2156655at2759"/>
<feature type="region of interest" description="Disordered" evidence="1">
    <location>
        <begin position="1"/>
        <end position="89"/>
    </location>
</feature>
<keyword evidence="2" id="KW-1133">Transmembrane helix</keyword>
<proteinExistence type="predicted"/>
<evidence type="ECO:0000256" key="2">
    <source>
        <dbReference type="SAM" id="Phobius"/>
    </source>
</evidence>
<feature type="compositionally biased region" description="Polar residues" evidence="1">
    <location>
        <begin position="1"/>
        <end position="15"/>
    </location>
</feature>
<name>A0A1Y1WEB5_9FUNG</name>
<evidence type="ECO:0000256" key="1">
    <source>
        <dbReference type="SAM" id="MobiDB-lite"/>
    </source>
</evidence>
<organism evidence="3 4">
    <name type="scientific">Anaeromyces robustus</name>
    <dbReference type="NCBI Taxonomy" id="1754192"/>
    <lineage>
        <taxon>Eukaryota</taxon>
        <taxon>Fungi</taxon>
        <taxon>Fungi incertae sedis</taxon>
        <taxon>Chytridiomycota</taxon>
        <taxon>Chytridiomycota incertae sedis</taxon>
        <taxon>Neocallimastigomycetes</taxon>
        <taxon>Neocallimastigales</taxon>
        <taxon>Neocallimastigaceae</taxon>
        <taxon>Anaeromyces</taxon>
    </lineage>
</organism>
<keyword evidence="4" id="KW-1185">Reference proteome</keyword>
<feature type="transmembrane region" description="Helical" evidence="2">
    <location>
        <begin position="270"/>
        <end position="289"/>
    </location>
</feature>
<protein>
    <submittedName>
        <fullName evidence="3">Uncharacterized protein</fullName>
    </submittedName>
</protein>
<keyword evidence="2" id="KW-0472">Membrane</keyword>
<evidence type="ECO:0000313" key="3">
    <source>
        <dbReference type="EMBL" id="ORX71735.1"/>
    </source>
</evidence>
<evidence type="ECO:0000313" key="4">
    <source>
        <dbReference type="Proteomes" id="UP000193944"/>
    </source>
</evidence>
<dbReference type="AlphaFoldDB" id="A0A1Y1WEB5"/>
<gene>
    <name evidence="3" type="ORF">BCR32DRAFT_330071</name>
</gene>
<feature type="compositionally biased region" description="Basic and acidic residues" evidence="1">
    <location>
        <begin position="66"/>
        <end position="83"/>
    </location>
</feature>